<protein>
    <submittedName>
        <fullName evidence="4">Short-chain dehydrogenase/reductase SDR</fullName>
    </submittedName>
</protein>
<dbReference type="SUPFAM" id="SSF51735">
    <property type="entry name" value="NAD(P)-binding Rossmann-fold domains"/>
    <property type="match status" value="1"/>
</dbReference>
<dbReference type="STRING" id="472175.EL18_02588"/>
<dbReference type="FunFam" id="3.40.50.720:FF:000047">
    <property type="entry name" value="NADP-dependent L-serine/L-allo-threonine dehydrogenase"/>
    <property type="match status" value="1"/>
</dbReference>
<sequence>MPFSDYKTALVTGASGGMGRGIAQRLAQKGLTVHAFARSAEKLEALAAEHDNIVPHAIDVTDLDAVTAALAPLEIDVLVNCAGVSRPGSLLQSEAFDIDEQIDVNLRACLHLARLLLPGMMERDNGHILNITSMAAHYEFGGHIAYHATKAAMHTVSRQLRVDAFGRRVRVTEISPGRVETDIFAHVEKISPEEAKAKYFEGFEMPQVSDIADAVEYAIGTPKYVNIGMIELLPILQVPGGLRTGKRVGDEVILTGNK</sequence>
<dbReference type="PANTHER" id="PTHR43115:SF4">
    <property type="entry name" value="DEHYDROGENASE_REDUCTASE SDR FAMILY MEMBER 11"/>
    <property type="match status" value="1"/>
</dbReference>
<evidence type="ECO:0000256" key="1">
    <source>
        <dbReference type="ARBA" id="ARBA00006484"/>
    </source>
</evidence>
<dbReference type="PRINTS" id="PR00080">
    <property type="entry name" value="SDRFAMILY"/>
</dbReference>
<dbReference type="OrthoDB" id="335726at2"/>
<dbReference type="CDD" id="cd05233">
    <property type="entry name" value="SDR_c"/>
    <property type="match status" value="1"/>
</dbReference>
<dbReference type="PANTHER" id="PTHR43115">
    <property type="entry name" value="DEHYDROGENASE/REDUCTASE SDR FAMILY MEMBER 11"/>
    <property type="match status" value="1"/>
</dbReference>
<dbReference type="PRINTS" id="PR00081">
    <property type="entry name" value="GDHRDH"/>
</dbReference>
<name>A0A084U5V2_9HYPH</name>
<dbReference type="Pfam" id="PF00106">
    <property type="entry name" value="adh_short"/>
    <property type="match status" value="1"/>
</dbReference>
<evidence type="ECO:0000256" key="3">
    <source>
        <dbReference type="RuleBase" id="RU000363"/>
    </source>
</evidence>
<keyword evidence="2" id="KW-0560">Oxidoreductase</keyword>
<evidence type="ECO:0000313" key="4">
    <source>
        <dbReference type="EMBL" id="KFB08338.1"/>
    </source>
</evidence>
<dbReference type="AlphaFoldDB" id="A0A084U5V2"/>
<dbReference type="RefSeq" id="WP_036484979.1">
    <property type="nucleotide sequence ID" value="NZ_JMQM01000002.1"/>
</dbReference>
<reference evidence="4 5" key="1">
    <citation type="submission" date="2014-05" db="EMBL/GenBank/DDBJ databases">
        <title>Draft Genome Sequence of Nitratireductor basaltis Strain UMTGB225, A Marine Bacterium Isolated from Green Barrel Tunicate.</title>
        <authorList>
            <person name="Gan H.Y."/>
        </authorList>
    </citation>
    <scope>NUCLEOTIDE SEQUENCE [LARGE SCALE GENOMIC DNA]</scope>
    <source>
        <strain evidence="4 5">UMTGB225</strain>
    </source>
</reference>
<keyword evidence="5" id="KW-1185">Reference proteome</keyword>
<comment type="caution">
    <text evidence="4">The sequence shown here is derived from an EMBL/GenBank/DDBJ whole genome shotgun (WGS) entry which is preliminary data.</text>
</comment>
<dbReference type="eggNOG" id="COG4221">
    <property type="taxonomic scope" value="Bacteria"/>
</dbReference>
<gene>
    <name evidence="4" type="ORF">EL18_02588</name>
</gene>
<dbReference type="InterPro" id="IPR036291">
    <property type="entry name" value="NAD(P)-bd_dom_sf"/>
</dbReference>
<dbReference type="EMBL" id="JMQM01000002">
    <property type="protein sequence ID" value="KFB08338.1"/>
    <property type="molecule type" value="Genomic_DNA"/>
</dbReference>
<accession>A0A084U5V2</accession>
<comment type="similarity">
    <text evidence="1 3">Belongs to the short-chain dehydrogenases/reductases (SDR) family.</text>
</comment>
<dbReference type="GO" id="GO:0016616">
    <property type="term" value="F:oxidoreductase activity, acting on the CH-OH group of donors, NAD or NADP as acceptor"/>
    <property type="evidence" value="ECO:0007669"/>
    <property type="project" value="UniProtKB-ARBA"/>
</dbReference>
<proteinExistence type="inferred from homology"/>
<organism evidence="4 5">
    <name type="scientific">Nitratireductor basaltis</name>
    <dbReference type="NCBI Taxonomy" id="472175"/>
    <lineage>
        <taxon>Bacteria</taxon>
        <taxon>Pseudomonadati</taxon>
        <taxon>Pseudomonadota</taxon>
        <taxon>Alphaproteobacteria</taxon>
        <taxon>Hyphomicrobiales</taxon>
        <taxon>Phyllobacteriaceae</taxon>
        <taxon>Nitratireductor</taxon>
    </lineage>
</organism>
<dbReference type="Gene3D" id="3.40.50.720">
    <property type="entry name" value="NAD(P)-binding Rossmann-like Domain"/>
    <property type="match status" value="1"/>
</dbReference>
<dbReference type="InterPro" id="IPR002347">
    <property type="entry name" value="SDR_fam"/>
</dbReference>
<evidence type="ECO:0000256" key="2">
    <source>
        <dbReference type="ARBA" id="ARBA00023002"/>
    </source>
</evidence>
<dbReference type="Proteomes" id="UP000053675">
    <property type="component" value="Unassembled WGS sequence"/>
</dbReference>
<evidence type="ECO:0000313" key="5">
    <source>
        <dbReference type="Proteomes" id="UP000053675"/>
    </source>
</evidence>
<dbReference type="PATRIC" id="fig|472175.3.peg.2579"/>